<dbReference type="InterPro" id="IPR003114">
    <property type="entry name" value="Phox_assoc"/>
</dbReference>
<dbReference type="PANTHER" id="PTHR22775:SF48">
    <property type="entry name" value="SORTING NEXIN-25"/>
    <property type="match status" value="1"/>
</dbReference>
<feature type="domain" description="PXA" evidence="1">
    <location>
        <begin position="91"/>
        <end position="341"/>
    </location>
</feature>
<evidence type="ECO:0000313" key="2">
    <source>
        <dbReference type="EMBL" id="KAH8040846.1"/>
    </source>
</evidence>
<evidence type="ECO:0000313" key="3">
    <source>
        <dbReference type="Proteomes" id="UP000821866"/>
    </source>
</evidence>
<proteinExistence type="predicted"/>
<sequence length="483" mass="55140">MGTFLVKGGFAVCIAAALTHYYGHLETAGVALMYVGMVSLGVVLGCRSVLGSDDPYPVFLKEHEGNHLLKQEKMKEYSRSADDKSKHIVFSRTVDAKINEIFDLVFRDFVLPWYRHLVPDYRCFCMLLRGEVWRVLRNLKDRCHRIDDVKLLTDHMVRKVQKHFHAARIATGGTHYCVLRGWPAAALNDEEAAATDNFAGDTELHGDVETRSGHRLIKYQKPGILVRPKTFRHNTANSGRWPLQATHFVGSIGTIVRPNGDKRPFPLSPFLETSQLELDHLRQVADFVLALLLPSEYALCISVRHLLREILACLVFQPTVDLITDPDYINQKLIAYLQWLQAENEKHSRTYAYAETWEDFIFVIDTCTDVQDLKRMRFNIVSEIMQATTANNLKKARGISEDKQYEAPSTAKGDLLQSRNLSKYIKQTVAGSFSSNPKAPYRRERECQTFVRMRCMSSQNKASQAFTRDLVLHGLQTVLNNRF</sequence>
<name>A0A9J6F1Z1_RHIMP</name>
<evidence type="ECO:0000259" key="1">
    <source>
        <dbReference type="PROSITE" id="PS51207"/>
    </source>
</evidence>
<dbReference type="AlphaFoldDB" id="A0A9J6F1Z1"/>
<accession>A0A9J6F1Z1</accession>
<dbReference type="VEuPathDB" id="VectorBase:LOC119178350"/>
<dbReference type="Proteomes" id="UP000821866">
    <property type="component" value="Chromosome 1"/>
</dbReference>
<organism evidence="2 3">
    <name type="scientific">Rhipicephalus microplus</name>
    <name type="common">Cattle tick</name>
    <name type="synonym">Boophilus microplus</name>
    <dbReference type="NCBI Taxonomy" id="6941"/>
    <lineage>
        <taxon>Eukaryota</taxon>
        <taxon>Metazoa</taxon>
        <taxon>Ecdysozoa</taxon>
        <taxon>Arthropoda</taxon>
        <taxon>Chelicerata</taxon>
        <taxon>Arachnida</taxon>
        <taxon>Acari</taxon>
        <taxon>Parasitiformes</taxon>
        <taxon>Ixodida</taxon>
        <taxon>Ixodoidea</taxon>
        <taxon>Ixodidae</taxon>
        <taxon>Rhipicephalinae</taxon>
        <taxon>Rhipicephalus</taxon>
        <taxon>Boophilus</taxon>
    </lineage>
</organism>
<dbReference type="Pfam" id="PF02194">
    <property type="entry name" value="PXA"/>
    <property type="match status" value="1"/>
</dbReference>
<dbReference type="PROSITE" id="PS51207">
    <property type="entry name" value="PXA"/>
    <property type="match status" value="1"/>
</dbReference>
<dbReference type="SMART" id="SM00313">
    <property type="entry name" value="PXA"/>
    <property type="match status" value="1"/>
</dbReference>
<reference evidence="2" key="2">
    <citation type="submission" date="2021-09" db="EMBL/GenBank/DDBJ databases">
        <authorList>
            <person name="Jia N."/>
            <person name="Wang J."/>
            <person name="Shi W."/>
            <person name="Du L."/>
            <person name="Sun Y."/>
            <person name="Zhan W."/>
            <person name="Jiang J."/>
            <person name="Wang Q."/>
            <person name="Zhang B."/>
            <person name="Ji P."/>
            <person name="Sakyi L.B."/>
            <person name="Cui X."/>
            <person name="Yuan T."/>
            <person name="Jiang B."/>
            <person name="Yang W."/>
            <person name="Lam T.T.-Y."/>
            <person name="Chang Q."/>
            <person name="Ding S."/>
            <person name="Wang X."/>
            <person name="Zhu J."/>
            <person name="Ruan X."/>
            <person name="Zhao L."/>
            <person name="Wei J."/>
            <person name="Que T."/>
            <person name="Du C."/>
            <person name="Cheng J."/>
            <person name="Dai P."/>
            <person name="Han X."/>
            <person name="Huang E."/>
            <person name="Gao Y."/>
            <person name="Liu J."/>
            <person name="Shao H."/>
            <person name="Ye R."/>
            <person name="Li L."/>
            <person name="Wei W."/>
            <person name="Wang X."/>
            <person name="Wang C."/>
            <person name="Huo Q."/>
            <person name="Li W."/>
            <person name="Guo W."/>
            <person name="Chen H."/>
            <person name="Chen S."/>
            <person name="Zhou L."/>
            <person name="Zhou L."/>
            <person name="Ni X."/>
            <person name="Tian J."/>
            <person name="Zhou Y."/>
            <person name="Sheng Y."/>
            <person name="Liu T."/>
            <person name="Pan Y."/>
            <person name="Xia L."/>
            <person name="Li J."/>
            <person name="Zhao F."/>
            <person name="Cao W."/>
        </authorList>
    </citation>
    <scope>NUCLEOTIDE SEQUENCE</scope>
    <source>
        <strain evidence="2">Rmic-2018</strain>
        <tissue evidence="2">Larvae</tissue>
    </source>
</reference>
<protein>
    <recommendedName>
        <fullName evidence="1">PXA domain-containing protein</fullName>
    </recommendedName>
</protein>
<dbReference type="GO" id="GO:0035091">
    <property type="term" value="F:phosphatidylinositol binding"/>
    <property type="evidence" value="ECO:0007669"/>
    <property type="project" value="TreeGrafter"/>
</dbReference>
<comment type="caution">
    <text evidence="2">The sequence shown here is derived from an EMBL/GenBank/DDBJ whole genome shotgun (WGS) entry which is preliminary data.</text>
</comment>
<dbReference type="EMBL" id="JABSTU010000001">
    <property type="protein sequence ID" value="KAH8040846.1"/>
    <property type="molecule type" value="Genomic_DNA"/>
</dbReference>
<gene>
    <name evidence="2" type="ORF">HPB51_013016</name>
</gene>
<dbReference type="PANTHER" id="PTHR22775">
    <property type="entry name" value="SORTING NEXIN"/>
    <property type="match status" value="1"/>
</dbReference>
<reference evidence="2" key="1">
    <citation type="journal article" date="2020" name="Cell">
        <title>Large-Scale Comparative Analyses of Tick Genomes Elucidate Their Genetic Diversity and Vector Capacities.</title>
        <authorList>
            <consortium name="Tick Genome and Microbiome Consortium (TIGMIC)"/>
            <person name="Jia N."/>
            <person name="Wang J."/>
            <person name="Shi W."/>
            <person name="Du L."/>
            <person name="Sun Y."/>
            <person name="Zhan W."/>
            <person name="Jiang J.F."/>
            <person name="Wang Q."/>
            <person name="Zhang B."/>
            <person name="Ji P."/>
            <person name="Bell-Sakyi L."/>
            <person name="Cui X.M."/>
            <person name="Yuan T.T."/>
            <person name="Jiang B.G."/>
            <person name="Yang W.F."/>
            <person name="Lam T.T."/>
            <person name="Chang Q.C."/>
            <person name="Ding S.J."/>
            <person name="Wang X.J."/>
            <person name="Zhu J.G."/>
            <person name="Ruan X.D."/>
            <person name="Zhao L."/>
            <person name="Wei J.T."/>
            <person name="Ye R.Z."/>
            <person name="Que T.C."/>
            <person name="Du C.H."/>
            <person name="Zhou Y.H."/>
            <person name="Cheng J.X."/>
            <person name="Dai P.F."/>
            <person name="Guo W.B."/>
            <person name="Han X.H."/>
            <person name="Huang E.J."/>
            <person name="Li L.F."/>
            <person name="Wei W."/>
            <person name="Gao Y.C."/>
            <person name="Liu J.Z."/>
            <person name="Shao H.Z."/>
            <person name="Wang X."/>
            <person name="Wang C.C."/>
            <person name="Yang T.C."/>
            <person name="Huo Q.B."/>
            <person name="Li W."/>
            <person name="Chen H.Y."/>
            <person name="Chen S.E."/>
            <person name="Zhou L.G."/>
            <person name="Ni X.B."/>
            <person name="Tian J.H."/>
            <person name="Sheng Y."/>
            <person name="Liu T."/>
            <person name="Pan Y.S."/>
            <person name="Xia L.Y."/>
            <person name="Li J."/>
            <person name="Zhao F."/>
            <person name="Cao W.C."/>
        </authorList>
    </citation>
    <scope>NUCLEOTIDE SEQUENCE</scope>
    <source>
        <strain evidence="2">Rmic-2018</strain>
    </source>
</reference>
<keyword evidence="3" id="KW-1185">Reference proteome</keyword>